<dbReference type="InterPro" id="IPR046947">
    <property type="entry name" value="LytR-like"/>
</dbReference>
<dbReference type="PANTHER" id="PTHR37299">
    <property type="entry name" value="TRANSCRIPTIONAL REGULATOR-RELATED"/>
    <property type="match status" value="1"/>
</dbReference>
<dbReference type="EMBL" id="FNAC01000075">
    <property type="protein sequence ID" value="SDD83898.1"/>
    <property type="molecule type" value="Genomic_DNA"/>
</dbReference>
<gene>
    <name evidence="4" type="ORF">SAMN04488104_10753</name>
</gene>
<dbReference type="SMART" id="SM00850">
    <property type="entry name" value="LytTR"/>
    <property type="match status" value="1"/>
</dbReference>
<dbReference type="GO" id="GO:0003677">
    <property type="term" value="F:DNA binding"/>
    <property type="evidence" value="ECO:0007669"/>
    <property type="project" value="InterPro"/>
</dbReference>
<dbReference type="PANTHER" id="PTHR37299:SF1">
    <property type="entry name" value="STAGE 0 SPORULATION PROTEIN A HOMOLOG"/>
    <property type="match status" value="1"/>
</dbReference>
<evidence type="ECO:0000313" key="5">
    <source>
        <dbReference type="Proteomes" id="UP000199060"/>
    </source>
</evidence>
<organism evidence="4 5">
    <name type="scientific">Algoriphagus faecimaris</name>
    <dbReference type="NCBI Taxonomy" id="686796"/>
    <lineage>
        <taxon>Bacteria</taxon>
        <taxon>Pseudomonadati</taxon>
        <taxon>Bacteroidota</taxon>
        <taxon>Cytophagia</taxon>
        <taxon>Cytophagales</taxon>
        <taxon>Cyclobacteriaceae</taxon>
        <taxon>Algoriphagus</taxon>
    </lineage>
</organism>
<dbReference type="AlphaFoldDB" id="A0A1G6Y0G0"/>
<protein>
    <submittedName>
        <fullName evidence="4">Two component transcriptional regulator, LytTR family</fullName>
    </submittedName>
</protein>
<keyword evidence="5" id="KW-1185">Reference proteome</keyword>
<evidence type="ECO:0000313" key="4">
    <source>
        <dbReference type="EMBL" id="SDD83898.1"/>
    </source>
</evidence>
<evidence type="ECO:0000259" key="2">
    <source>
        <dbReference type="PROSITE" id="PS50110"/>
    </source>
</evidence>
<dbReference type="SUPFAM" id="SSF52172">
    <property type="entry name" value="CheY-like"/>
    <property type="match status" value="1"/>
</dbReference>
<reference evidence="5" key="1">
    <citation type="submission" date="2016-10" db="EMBL/GenBank/DDBJ databases">
        <authorList>
            <person name="Varghese N."/>
            <person name="Submissions S."/>
        </authorList>
    </citation>
    <scope>NUCLEOTIDE SEQUENCE [LARGE SCALE GENOMIC DNA]</scope>
    <source>
        <strain evidence="5">DSM 23095</strain>
    </source>
</reference>
<feature type="modified residue" description="4-aspartylphosphate" evidence="1">
    <location>
        <position position="57"/>
    </location>
</feature>
<dbReference type="InterPro" id="IPR007492">
    <property type="entry name" value="LytTR_DNA-bd_dom"/>
</dbReference>
<dbReference type="SMART" id="SM00448">
    <property type="entry name" value="REC"/>
    <property type="match status" value="1"/>
</dbReference>
<dbReference type="InterPro" id="IPR011006">
    <property type="entry name" value="CheY-like_superfamily"/>
</dbReference>
<dbReference type="STRING" id="686796.SAMN04488104_10753"/>
<dbReference type="PROSITE" id="PS50930">
    <property type="entry name" value="HTH_LYTTR"/>
    <property type="match status" value="1"/>
</dbReference>
<dbReference type="Pfam" id="PF04397">
    <property type="entry name" value="LytTR"/>
    <property type="match status" value="1"/>
</dbReference>
<dbReference type="Pfam" id="PF00072">
    <property type="entry name" value="Response_reg"/>
    <property type="match status" value="1"/>
</dbReference>
<feature type="domain" description="HTH LytTR-type" evidence="3">
    <location>
        <begin position="153"/>
        <end position="237"/>
    </location>
</feature>
<dbReference type="GO" id="GO:0000156">
    <property type="term" value="F:phosphorelay response regulator activity"/>
    <property type="evidence" value="ECO:0007669"/>
    <property type="project" value="InterPro"/>
</dbReference>
<dbReference type="Gene3D" id="2.40.50.1020">
    <property type="entry name" value="LytTr DNA-binding domain"/>
    <property type="match status" value="1"/>
</dbReference>
<evidence type="ECO:0000256" key="1">
    <source>
        <dbReference type="PROSITE-ProRule" id="PRU00169"/>
    </source>
</evidence>
<proteinExistence type="predicted"/>
<evidence type="ECO:0000259" key="3">
    <source>
        <dbReference type="PROSITE" id="PS50930"/>
    </source>
</evidence>
<name>A0A1G6Y0G0_9BACT</name>
<dbReference type="Proteomes" id="UP000199060">
    <property type="component" value="Unassembled WGS sequence"/>
</dbReference>
<sequence>MKSLVKLGLIDDEFFELENLKGLLKGIPGYKVSFAVTDPKEGIKLARNFECDILMTDIEMDKLNGLIISEEMEKIGIPVIVCSAYEKYALDSINLSVAGYLVKPVKTLPLKDLLNKVKSKFIEPRKTSPGHSLNFVMLRTPDSFGSFKIYWIDIYYIEQIKNYTYLYSENQTFRERSTLEDWASKAPEELFIRVHNAIIVNFSYVTRIVGNNVELSNGKNLPLSYRYRKAFKEACNL</sequence>
<accession>A0A1G6Y0G0</accession>
<dbReference type="RefSeq" id="WP_087941455.1">
    <property type="nucleotide sequence ID" value="NZ_FNAC01000075.1"/>
</dbReference>
<dbReference type="OrthoDB" id="822409at2"/>
<dbReference type="PROSITE" id="PS50110">
    <property type="entry name" value="RESPONSE_REGULATORY"/>
    <property type="match status" value="1"/>
</dbReference>
<dbReference type="Gene3D" id="3.40.50.2300">
    <property type="match status" value="1"/>
</dbReference>
<dbReference type="InterPro" id="IPR001789">
    <property type="entry name" value="Sig_transdc_resp-reg_receiver"/>
</dbReference>
<keyword evidence="1" id="KW-0597">Phosphoprotein</keyword>
<feature type="domain" description="Response regulatory" evidence="2">
    <location>
        <begin position="6"/>
        <end position="118"/>
    </location>
</feature>